<feature type="region of interest" description="Disordered" evidence="1">
    <location>
        <begin position="65"/>
        <end position="92"/>
    </location>
</feature>
<dbReference type="Proteomes" id="UP001314263">
    <property type="component" value="Unassembled WGS sequence"/>
</dbReference>
<accession>A0AAV1I0P7</accession>
<dbReference type="AlphaFoldDB" id="A0AAV1I0P7"/>
<evidence type="ECO:0000313" key="3">
    <source>
        <dbReference type="Proteomes" id="UP001314263"/>
    </source>
</evidence>
<evidence type="ECO:0000256" key="1">
    <source>
        <dbReference type="SAM" id="MobiDB-lite"/>
    </source>
</evidence>
<organism evidence="2 3">
    <name type="scientific">Coccomyxa viridis</name>
    <dbReference type="NCBI Taxonomy" id="1274662"/>
    <lineage>
        <taxon>Eukaryota</taxon>
        <taxon>Viridiplantae</taxon>
        <taxon>Chlorophyta</taxon>
        <taxon>core chlorophytes</taxon>
        <taxon>Trebouxiophyceae</taxon>
        <taxon>Trebouxiophyceae incertae sedis</taxon>
        <taxon>Coccomyxaceae</taxon>
        <taxon>Coccomyxa</taxon>
    </lineage>
</organism>
<comment type="caution">
    <text evidence="2">The sequence shown here is derived from an EMBL/GenBank/DDBJ whole genome shotgun (WGS) entry which is preliminary data.</text>
</comment>
<gene>
    <name evidence="2" type="ORF">CVIRNUC_003230</name>
</gene>
<evidence type="ECO:0000313" key="2">
    <source>
        <dbReference type="EMBL" id="CAK0765160.1"/>
    </source>
</evidence>
<dbReference type="EMBL" id="CAUYUE010000004">
    <property type="protein sequence ID" value="CAK0765160.1"/>
    <property type="molecule type" value="Genomic_DNA"/>
</dbReference>
<name>A0AAV1I0P7_9CHLO</name>
<proteinExistence type="predicted"/>
<protein>
    <submittedName>
        <fullName evidence="2">Uncharacterized protein</fullName>
    </submittedName>
</protein>
<sequence>MLTPPVSPTIVALRPKALSVQREVNTYRLHSTVDLAAPQEGCEESHSILLHMQAEERHIAQGGRRLLGSAPSGQSDGGPQPAPDARGPGASADIKADAFLPQSYSGPTMTAASGAVVPRTPLVETYPAHGVAYGLPLQPAANTTHDASRPYKHTYPTGYTLLFIPFHSLAYTGFHWAVYDQNQALYGFDDDDITSGEYDYDESDGLPAGCKYVDAQIANMNGVLNLISNPGQASAPAAATASIPDHASPEVPDNATLAASQQSTQLLDTNSSLNGSQVQVQALNRILCRPVPVRRANNHNSAALQQSSGCDDSHLNINSLVLLFAWFMIGINIGQEIENIGKAAVAATEVLWVGELLKTSQAAGKSIFD</sequence>
<keyword evidence="3" id="KW-1185">Reference proteome</keyword>
<reference evidence="2 3" key="1">
    <citation type="submission" date="2023-10" db="EMBL/GenBank/DDBJ databases">
        <authorList>
            <person name="Maclean D."/>
            <person name="Macfadyen A."/>
        </authorList>
    </citation>
    <scope>NUCLEOTIDE SEQUENCE [LARGE SCALE GENOMIC DNA]</scope>
</reference>